<evidence type="ECO:0000313" key="3">
    <source>
        <dbReference type="Proteomes" id="UP000694388"/>
    </source>
</evidence>
<feature type="compositionally biased region" description="Polar residues" evidence="1">
    <location>
        <begin position="208"/>
        <end position="218"/>
    </location>
</feature>
<dbReference type="GO" id="GO:0005634">
    <property type="term" value="C:nucleus"/>
    <property type="evidence" value="ECO:0007669"/>
    <property type="project" value="TreeGrafter"/>
</dbReference>
<dbReference type="SUPFAM" id="SSF50249">
    <property type="entry name" value="Nucleic acid-binding proteins"/>
    <property type="match status" value="1"/>
</dbReference>
<dbReference type="GO" id="GO:0005737">
    <property type="term" value="C:cytoplasm"/>
    <property type="evidence" value="ECO:0007669"/>
    <property type="project" value="TreeGrafter"/>
</dbReference>
<dbReference type="InterPro" id="IPR012340">
    <property type="entry name" value="NA-bd_OB-fold"/>
</dbReference>
<dbReference type="Proteomes" id="UP000694388">
    <property type="component" value="Unplaced"/>
</dbReference>
<feature type="region of interest" description="Disordered" evidence="1">
    <location>
        <begin position="207"/>
        <end position="242"/>
    </location>
</feature>
<accession>A0A8C4PZU1</accession>
<dbReference type="PANTHER" id="PTHR35537">
    <property type="entry name" value="DNA DAMAGE-INDUCIBLE APOPTOSIS SUPPRESSOR PROTEIN DDIAS"/>
    <property type="match status" value="1"/>
</dbReference>
<evidence type="ECO:0000313" key="2">
    <source>
        <dbReference type="Ensembl" id="ENSEBUP00000007855.1"/>
    </source>
</evidence>
<dbReference type="InterPro" id="IPR043522">
    <property type="entry name" value="DDIAS"/>
</dbReference>
<dbReference type="PANTHER" id="PTHR35537:SF1">
    <property type="entry name" value="DNA DAMAGE-INDUCED APOPTOSIS SUPPRESSOR PROTEIN"/>
    <property type="match status" value="1"/>
</dbReference>
<protein>
    <submittedName>
        <fullName evidence="2">Uncharacterized protein</fullName>
    </submittedName>
</protein>
<dbReference type="Ensembl" id="ENSEBUT00000008344.1">
    <property type="protein sequence ID" value="ENSEBUP00000007855.1"/>
    <property type="gene ID" value="ENSEBUG00000005108.1"/>
</dbReference>
<organism evidence="2 3">
    <name type="scientific">Eptatretus burgeri</name>
    <name type="common">Inshore hagfish</name>
    <dbReference type="NCBI Taxonomy" id="7764"/>
    <lineage>
        <taxon>Eukaryota</taxon>
        <taxon>Metazoa</taxon>
        <taxon>Chordata</taxon>
        <taxon>Craniata</taxon>
        <taxon>Vertebrata</taxon>
        <taxon>Cyclostomata</taxon>
        <taxon>Myxini</taxon>
        <taxon>Myxiniformes</taxon>
        <taxon>Myxinidae</taxon>
        <taxon>Eptatretinae</taxon>
        <taxon>Eptatretus</taxon>
    </lineage>
</organism>
<reference evidence="2" key="2">
    <citation type="submission" date="2025-09" db="UniProtKB">
        <authorList>
            <consortium name="Ensembl"/>
        </authorList>
    </citation>
    <scope>IDENTIFICATION</scope>
</reference>
<keyword evidence="3" id="KW-1185">Reference proteome</keyword>
<proteinExistence type="predicted"/>
<dbReference type="AlphaFoldDB" id="A0A8C4PZU1"/>
<name>A0A8C4PZU1_EPTBU</name>
<feature type="compositionally biased region" description="Basic and acidic residues" evidence="1">
    <location>
        <begin position="221"/>
        <end position="236"/>
    </location>
</feature>
<sequence>MCERRCALRGVVAVVRDAVLQHRGCRSCGMFVHREMCTRCNLLCSPRHRLALQVACPPQLLPLTIYGNCLDPFFGCSAGDLYNRLGAEWLECNPQAKAKLLGMLQLCFVGRHFLFAVRVPSGWEDHLSGNWRVPVGCTVVAVGMWRAEAEPTAPTLLDCFVQHADYPQETHLMPVAPRHQDEEPAYENGLCSSLSLGQMSLSLSFGSTNDASQISPSSIDIVREIDEKDGNKKRGEEEDPEGLWISNRSLSQWQFTGSENKSAAHWRKEWKKEGCMRREGMDSAIQRFFKAEDKVMVESNDCSLLNCEELDQEELNIQGLEERKLVVDGTQRKRRECNEGRNESLFANQWTKEYEGTSSCSRVFADMKTEIDLTKKYEMDATKSDLGWSFSLASDLSHWVPEPHDTAVPCGRRGVGRIPMHCEMSTVASCTSLKIEPAGCAEIKFTGTSSQSRMPGYFDSTPSAPSPIASTPVLCEPELRCRARAFLSSFDVSADLFE</sequence>
<reference evidence="2" key="1">
    <citation type="submission" date="2025-08" db="UniProtKB">
        <authorList>
            <consortium name="Ensembl"/>
        </authorList>
    </citation>
    <scope>IDENTIFICATION</scope>
</reference>
<dbReference type="GO" id="GO:1902230">
    <property type="term" value="P:negative regulation of intrinsic apoptotic signaling pathway in response to DNA damage"/>
    <property type="evidence" value="ECO:0007669"/>
    <property type="project" value="InterPro"/>
</dbReference>
<evidence type="ECO:0000256" key="1">
    <source>
        <dbReference type="SAM" id="MobiDB-lite"/>
    </source>
</evidence>